<keyword evidence="9" id="KW-1185">Reference proteome</keyword>
<dbReference type="GO" id="GO:0003677">
    <property type="term" value="F:DNA binding"/>
    <property type="evidence" value="ECO:0007669"/>
    <property type="project" value="UniProtKB-KW"/>
</dbReference>
<feature type="region of interest" description="Disordered" evidence="5">
    <location>
        <begin position="243"/>
        <end position="262"/>
    </location>
</feature>
<dbReference type="SUPFAM" id="SSF46689">
    <property type="entry name" value="Homeodomain-like"/>
    <property type="match status" value="1"/>
</dbReference>
<keyword evidence="3" id="KW-0238">DNA-binding</keyword>
<dbReference type="PROSITE" id="PS50090">
    <property type="entry name" value="MYB_LIKE"/>
    <property type="match status" value="1"/>
</dbReference>
<reference evidence="8 9" key="1">
    <citation type="submission" date="2024-01" db="EMBL/GenBank/DDBJ databases">
        <title>The genomes of 5 underutilized Papilionoideae crops provide insights into root nodulation and disease resistanc.</title>
        <authorList>
            <person name="Jiang F."/>
        </authorList>
    </citation>
    <scope>NUCLEOTIDE SEQUENCE [LARGE SCALE GENOMIC DNA]</scope>
    <source>
        <strain evidence="8">DUOXIRENSHENG_FW03</strain>
        <tissue evidence="8">Leaves</tissue>
    </source>
</reference>
<dbReference type="EMBL" id="JAYMYS010000001">
    <property type="protein sequence ID" value="KAK7412264.1"/>
    <property type="molecule type" value="Genomic_DNA"/>
</dbReference>
<comment type="caution">
    <text evidence="8">The sequence shown here is derived from an EMBL/GenBank/DDBJ whole genome shotgun (WGS) entry which is preliminary data.</text>
</comment>
<evidence type="ECO:0000256" key="1">
    <source>
        <dbReference type="ARBA" id="ARBA00004123"/>
    </source>
</evidence>
<evidence type="ECO:0000259" key="7">
    <source>
        <dbReference type="PROSITE" id="PS51294"/>
    </source>
</evidence>
<dbReference type="Gene3D" id="1.10.10.60">
    <property type="entry name" value="Homeodomain-like"/>
    <property type="match status" value="1"/>
</dbReference>
<feature type="domain" description="Myb-like" evidence="6">
    <location>
        <begin position="9"/>
        <end position="70"/>
    </location>
</feature>
<protein>
    <submittedName>
        <fullName evidence="8">Uncharacterized protein</fullName>
    </submittedName>
</protein>
<dbReference type="InterPro" id="IPR009057">
    <property type="entry name" value="Homeodomain-like_sf"/>
</dbReference>
<feature type="domain" description="HTH myb-type" evidence="7">
    <location>
        <begin position="9"/>
        <end position="74"/>
    </location>
</feature>
<sequence>MGRAPCCDKNGLKKGPWTTEEDQKLVDYIQEHGYGNWRTLPKNAGTWSAIASRLPGRTDNEIKNYWNTHIRKRLLRMGIDPVTHSPRLDLLDISSLLNASFYASSQMPLGMQQPLMNPDLLRLASSHQHKGPDPHFVQVHDPCSTPCVSCPLTQQQLVELHNVDPYTSSTSTFTDFSYQQHSHDDQITVWHKDGISLSTSTDEYIPQLSSYNYSSFDTQHLVYPYQPSTFHSNNSNQNFNLASVLSTPSSSPTPLNSNSTIINGSITEDEKDQSYDSSSMLTFEIPDIFYMNEFIVEGGSLEIEMKKNIKVKKKLILGKEKEEVGDMRTGEVSGGNGTAEKGLRACSNVSMIELKSYALAELHLHGSTPILASKALKDKKPSPTLDTTIFVYMSFCVWNCSSTWARLCITGNCLYMVSVACSESVIILTIRCIYAS</sequence>
<comment type="subcellular location">
    <subcellularLocation>
        <location evidence="1">Nucleus</location>
    </subcellularLocation>
</comment>
<gene>
    <name evidence="8" type="ORF">VNO78_03715</name>
</gene>
<evidence type="ECO:0000313" key="8">
    <source>
        <dbReference type="EMBL" id="KAK7412264.1"/>
    </source>
</evidence>
<feature type="compositionally biased region" description="Low complexity" evidence="5">
    <location>
        <begin position="243"/>
        <end position="260"/>
    </location>
</feature>
<organism evidence="8 9">
    <name type="scientific">Psophocarpus tetragonolobus</name>
    <name type="common">Winged bean</name>
    <name type="synonym">Dolichos tetragonolobus</name>
    <dbReference type="NCBI Taxonomy" id="3891"/>
    <lineage>
        <taxon>Eukaryota</taxon>
        <taxon>Viridiplantae</taxon>
        <taxon>Streptophyta</taxon>
        <taxon>Embryophyta</taxon>
        <taxon>Tracheophyta</taxon>
        <taxon>Spermatophyta</taxon>
        <taxon>Magnoliopsida</taxon>
        <taxon>eudicotyledons</taxon>
        <taxon>Gunneridae</taxon>
        <taxon>Pentapetalae</taxon>
        <taxon>rosids</taxon>
        <taxon>fabids</taxon>
        <taxon>Fabales</taxon>
        <taxon>Fabaceae</taxon>
        <taxon>Papilionoideae</taxon>
        <taxon>50 kb inversion clade</taxon>
        <taxon>NPAAA clade</taxon>
        <taxon>indigoferoid/millettioid clade</taxon>
        <taxon>Phaseoleae</taxon>
        <taxon>Psophocarpus</taxon>
    </lineage>
</organism>
<dbReference type="InterPro" id="IPR001005">
    <property type="entry name" value="SANT/Myb"/>
</dbReference>
<evidence type="ECO:0000256" key="3">
    <source>
        <dbReference type="ARBA" id="ARBA00023125"/>
    </source>
</evidence>
<name>A0AAN9T1J5_PSOTE</name>
<evidence type="ECO:0000256" key="5">
    <source>
        <dbReference type="SAM" id="MobiDB-lite"/>
    </source>
</evidence>
<dbReference type="SMART" id="SM00717">
    <property type="entry name" value="SANT"/>
    <property type="match status" value="1"/>
</dbReference>
<dbReference type="PROSITE" id="PS51294">
    <property type="entry name" value="HTH_MYB"/>
    <property type="match status" value="1"/>
</dbReference>
<evidence type="ECO:0000259" key="6">
    <source>
        <dbReference type="PROSITE" id="PS50090"/>
    </source>
</evidence>
<dbReference type="AlphaFoldDB" id="A0AAN9T1J5"/>
<keyword evidence="2" id="KW-0677">Repeat</keyword>
<keyword evidence="4" id="KW-0539">Nucleus</keyword>
<dbReference type="CDD" id="cd00167">
    <property type="entry name" value="SANT"/>
    <property type="match status" value="1"/>
</dbReference>
<dbReference type="PANTHER" id="PTHR47994">
    <property type="entry name" value="F14D16.11-RELATED"/>
    <property type="match status" value="1"/>
</dbReference>
<accession>A0AAN9T1J5</accession>
<evidence type="ECO:0000256" key="2">
    <source>
        <dbReference type="ARBA" id="ARBA00022737"/>
    </source>
</evidence>
<dbReference type="InterPro" id="IPR017930">
    <property type="entry name" value="Myb_dom"/>
</dbReference>
<dbReference type="Proteomes" id="UP001386955">
    <property type="component" value="Unassembled WGS sequence"/>
</dbReference>
<evidence type="ECO:0000313" key="9">
    <source>
        <dbReference type="Proteomes" id="UP001386955"/>
    </source>
</evidence>
<dbReference type="GO" id="GO:0005634">
    <property type="term" value="C:nucleus"/>
    <property type="evidence" value="ECO:0007669"/>
    <property type="project" value="UniProtKB-SubCell"/>
</dbReference>
<dbReference type="PANTHER" id="PTHR47994:SF5">
    <property type="entry name" value="F14D16.11-RELATED"/>
    <property type="match status" value="1"/>
</dbReference>
<dbReference type="Pfam" id="PF00249">
    <property type="entry name" value="Myb_DNA-binding"/>
    <property type="match status" value="1"/>
</dbReference>
<dbReference type="InterPro" id="IPR015495">
    <property type="entry name" value="Myb_TF_plants"/>
</dbReference>
<evidence type="ECO:0000256" key="4">
    <source>
        <dbReference type="ARBA" id="ARBA00023242"/>
    </source>
</evidence>
<proteinExistence type="predicted"/>